<dbReference type="InterPro" id="IPR012657">
    <property type="entry name" value="23S_rRNA-intervening_sequence"/>
</dbReference>
<dbReference type="Gene3D" id="1.20.1440.60">
    <property type="entry name" value="23S rRNA-intervening sequence"/>
    <property type="match status" value="1"/>
</dbReference>
<name>A0A0B0EI43_9BACT</name>
<organism evidence="1 2">
    <name type="scientific">Candidatus Scalindua brodae</name>
    <dbReference type="NCBI Taxonomy" id="237368"/>
    <lineage>
        <taxon>Bacteria</taxon>
        <taxon>Pseudomonadati</taxon>
        <taxon>Planctomycetota</taxon>
        <taxon>Candidatus Brocadiia</taxon>
        <taxon>Candidatus Brocadiales</taxon>
        <taxon>Candidatus Scalinduaceae</taxon>
        <taxon>Candidatus Scalindua</taxon>
    </lineage>
</organism>
<dbReference type="NCBIfam" id="TIGR02436">
    <property type="entry name" value="four helix bundle protein"/>
    <property type="match status" value="1"/>
</dbReference>
<accession>A0A0B0EI43</accession>
<dbReference type="AlphaFoldDB" id="A0A0B0EI43"/>
<evidence type="ECO:0000313" key="2">
    <source>
        <dbReference type="Proteomes" id="UP000030652"/>
    </source>
</evidence>
<dbReference type="EMBL" id="JRYO01000182">
    <property type="protein sequence ID" value="KHE91711.1"/>
    <property type="molecule type" value="Genomic_DNA"/>
</dbReference>
<evidence type="ECO:0000313" key="1">
    <source>
        <dbReference type="EMBL" id="KHE91711.1"/>
    </source>
</evidence>
<dbReference type="SUPFAM" id="SSF158446">
    <property type="entry name" value="IVS-encoded protein-like"/>
    <property type="match status" value="1"/>
</dbReference>
<proteinExistence type="predicted"/>
<sequence>MKIVEEESDESLFWLKFIEYLELIQKKQLRDLIQKANELVAIFTSALKTSKSKYILKS</sequence>
<dbReference type="InterPro" id="IPR036583">
    <property type="entry name" value="23S_rRNA_IVS_sf"/>
</dbReference>
<protein>
    <recommendedName>
        <fullName evidence="3">Four helix bundle protein</fullName>
    </recommendedName>
</protein>
<comment type="caution">
    <text evidence="1">The sequence shown here is derived from an EMBL/GenBank/DDBJ whole genome shotgun (WGS) entry which is preliminary data.</text>
</comment>
<dbReference type="Proteomes" id="UP000030652">
    <property type="component" value="Unassembled WGS sequence"/>
</dbReference>
<evidence type="ECO:0008006" key="3">
    <source>
        <dbReference type="Google" id="ProtNLM"/>
    </source>
</evidence>
<reference evidence="1 2" key="1">
    <citation type="submission" date="2014-10" db="EMBL/GenBank/DDBJ databases">
        <title>Draft genome of anammox bacterium scalindua brodae, obtained using differential coverage binning of sequence data from two enrichment reactors.</title>
        <authorList>
            <person name="Speth D.R."/>
            <person name="Russ L."/>
            <person name="Kartal B."/>
            <person name="Op den Camp H.J."/>
            <person name="Dutilh B.E."/>
            <person name="Jetten M.S."/>
        </authorList>
    </citation>
    <scope>NUCLEOTIDE SEQUENCE [LARGE SCALE GENOMIC DNA]</scope>
    <source>
        <strain evidence="1">RU1</strain>
    </source>
</reference>
<gene>
    <name evidence="1" type="ORF">SCABRO_02524</name>
</gene>